<feature type="transmembrane region" description="Helical" evidence="1">
    <location>
        <begin position="154"/>
        <end position="176"/>
    </location>
</feature>
<organism evidence="3 4">
    <name type="scientific">Nocardioides daeguensis</name>
    <dbReference type="NCBI Taxonomy" id="908359"/>
    <lineage>
        <taxon>Bacteria</taxon>
        <taxon>Bacillati</taxon>
        <taxon>Actinomycetota</taxon>
        <taxon>Actinomycetes</taxon>
        <taxon>Propionibacteriales</taxon>
        <taxon>Nocardioidaceae</taxon>
        <taxon>Nocardioides</taxon>
    </lineage>
</organism>
<dbReference type="RefSeq" id="WP_218236815.1">
    <property type="nucleotide sequence ID" value="NZ_BAABBB010000016.1"/>
</dbReference>
<evidence type="ECO:0000259" key="2">
    <source>
        <dbReference type="Pfam" id="PF04116"/>
    </source>
</evidence>
<feature type="transmembrane region" description="Helical" evidence="1">
    <location>
        <begin position="57"/>
        <end position="75"/>
    </location>
</feature>
<dbReference type="Proteomes" id="UP001500301">
    <property type="component" value="Unassembled WGS sequence"/>
</dbReference>
<proteinExistence type="predicted"/>
<dbReference type="InterPro" id="IPR006694">
    <property type="entry name" value="Fatty_acid_hydroxylase"/>
</dbReference>
<keyword evidence="1" id="KW-0812">Transmembrane</keyword>
<dbReference type="Pfam" id="PF04116">
    <property type="entry name" value="FA_hydroxylase"/>
    <property type="match status" value="1"/>
</dbReference>
<feature type="domain" description="Fatty acid hydroxylase" evidence="2">
    <location>
        <begin position="89"/>
        <end position="231"/>
    </location>
</feature>
<name>A0ABP6VYI7_9ACTN</name>
<dbReference type="EMBL" id="BAABBB010000016">
    <property type="protein sequence ID" value="GAA3540907.1"/>
    <property type="molecule type" value="Genomic_DNA"/>
</dbReference>
<reference evidence="4" key="1">
    <citation type="journal article" date="2019" name="Int. J. Syst. Evol. Microbiol.">
        <title>The Global Catalogue of Microorganisms (GCM) 10K type strain sequencing project: providing services to taxonomists for standard genome sequencing and annotation.</title>
        <authorList>
            <consortium name="The Broad Institute Genomics Platform"/>
            <consortium name="The Broad Institute Genome Sequencing Center for Infectious Disease"/>
            <person name="Wu L."/>
            <person name="Ma J."/>
        </authorList>
    </citation>
    <scope>NUCLEOTIDE SEQUENCE [LARGE SCALE GENOMIC DNA]</scope>
    <source>
        <strain evidence="4">JCM 17460</strain>
    </source>
</reference>
<keyword evidence="1" id="KW-0472">Membrane</keyword>
<evidence type="ECO:0000313" key="4">
    <source>
        <dbReference type="Proteomes" id="UP001500301"/>
    </source>
</evidence>
<keyword evidence="4" id="KW-1185">Reference proteome</keyword>
<protein>
    <submittedName>
        <fullName evidence="3">Sterol desaturase family protein</fullName>
    </submittedName>
</protein>
<evidence type="ECO:0000256" key="1">
    <source>
        <dbReference type="SAM" id="Phobius"/>
    </source>
</evidence>
<feature type="transmembrane region" description="Helical" evidence="1">
    <location>
        <begin position="87"/>
        <end position="107"/>
    </location>
</feature>
<sequence length="252" mass="28579">MSPREAHAARRLADDEARLAGKLDGKYVGKYVGDRAAGRRTNLTMGEVFTEFWRHPSPYLLGACLAAAITGRVLAGPGSWWELAVPLGLVAVLPVVEWLVHVFILHWRPRHLGPLTLDPLLARKHRAHHADPRAIPLVFIPWQAQLWLAPAWTALAWLVTPTTPAMFTLLTAIYAIKSGYEWTHHLLHSDYRPRSAWYRKVWRNHRLHHYKSEHYWFTVTTAGTADRLFGTAPDPSTVPTSPTVQRLHDLAL</sequence>
<accession>A0ABP6VYI7</accession>
<evidence type="ECO:0000313" key="3">
    <source>
        <dbReference type="EMBL" id="GAA3540907.1"/>
    </source>
</evidence>
<gene>
    <name evidence="3" type="ORF">GCM10022263_30310</name>
</gene>
<keyword evidence="1" id="KW-1133">Transmembrane helix</keyword>
<comment type="caution">
    <text evidence="3">The sequence shown here is derived from an EMBL/GenBank/DDBJ whole genome shotgun (WGS) entry which is preliminary data.</text>
</comment>